<feature type="compositionally biased region" description="Low complexity" evidence="1">
    <location>
        <begin position="69"/>
        <end position="80"/>
    </location>
</feature>
<protein>
    <submittedName>
        <fullName evidence="2">Uncharacterized protein</fullName>
    </submittedName>
</protein>
<proteinExistence type="predicted"/>
<dbReference type="Proteomes" id="UP000292627">
    <property type="component" value="Unassembled WGS sequence"/>
</dbReference>
<dbReference type="EMBL" id="SHMC01000002">
    <property type="protein sequence ID" value="TAA26961.1"/>
    <property type="molecule type" value="Genomic_DNA"/>
</dbReference>
<name>A0A4Q8LE08_9GAMM</name>
<dbReference type="RefSeq" id="WP_130550813.1">
    <property type="nucleotide sequence ID" value="NZ_SHMC01000002.1"/>
</dbReference>
<evidence type="ECO:0000313" key="3">
    <source>
        <dbReference type="Proteomes" id="UP000292627"/>
    </source>
</evidence>
<dbReference type="OrthoDB" id="5988545at2"/>
<dbReference type="AlphaFoldDB" id="A0A4Q8LE08"/>
<comment type="caution">
    <text evidence="2">The sequence shown here is derived from an EMBL/GenBank/DDBJ whole genome shotgun (WGS) entry which is preliminary data.</text>
</comment>
<feature type="region of interest" description="Disordered" evidence="1">
    <location>
        <begin position="69"/>
        <end position="89"/>
    </location>
</feature>
<evidence type="ECO:0000256" key="1">
    <source>
        <dbReference type="SAM" id="MobiDB-lite"/>
    </source>
</evidence>
<reference evidence="2 3" key="1">
    <citation type="submission" date="2019-02" db="EMBL/GenBank/DDBJ databases">
        <title>WGS of Pseudoxanthomonas species novum from clinical isolates.</title>
        <authorList>
            <person name="Bernier A.-M."/>
            <person name="Bernard K."/>
            <person name="Vachon A."/>
        </authorList>
    </citation>
    <scope>NUCLEOTIDE SEQUENCE [LARGE SCALE GENOMIC DNA]</scope>
    <source>
        <strain evidence="2 3">NML171200</strain>
    </source>
</reference>
<evidence type="ECO:0000313" key="2">
    <source>
        <dbReference type="EMBL" id="TAA26961.1"/>
    </source>
</evidence>
<gene>
    <name evidence="2" type="ORF">EA660_07065</name>
</gene>
<organism evidence="2 3">
    <name type="scientific">Pseudoxanthomonas winnipegensis</name>
    <dbReference type="NCBI Taxonomy" id="2480810"/>
    <lineage>
        <taxon>Bacteria</taxon>
        <taxon>Pseudomonadati</taxon>
        <taxon>Pseudomonadota</taxon>
        <taxon>Gammaproteobacteria</taxon>
        <taxon>Lysobacterales</taxon>
        <taxon>Lysobacteraceae</taxon>
        <taxon>Pseudoxanthomonas</taxon>
    </lineage>
</organism>
<sequence>MEEPRKHWRSGTVEDTPFRVEIWSHDGRTMIKSLQIDDLPPELYGDDELHAADADAAFARAERMVAEQLQQRRQIEQDQQVPDRAPDRD</sequence>
<accession>A0A4Q8LE08</accession>